<evidence type="ECO:0000313" key="3">
    <source>
        <dbReference type="Proteomes" id="UP001458880"/>
    </source>
</evidence>
<sequence length="72" mass="8599">MEIFKRILMLFVVMLVVISTLTDANPVPDAAPHYYRDYWHSYRYPCFGWQCYPGGYRPGPLPCYGRRCGYYY</sequence>
<feature type="chain" id="PRO_5043373892" evidence="1">
    <location>
        <begin position="25"/>
        <end position="72"/>
    </location>
</feature>
<reference evidence="2 3" key="1">
    <citation type="journal article" date="2024" name="BMC Genomics">
        <title>De novo assembly and annotation of Popillia japonica's genome with initial clues to its potential as an invasive pest.</title>
        <authorList>
            <person name="Cucini C."/>
            <person name="Boschi S."/>
            <person name="Funari R."/>
            <person name="Cardaioli E."/>
            <person name="Iannotti N."/>
            <person name="Marturano G."/>
            <person name="Paoli F."/>
            <person name="Bruttini M."/>
            <person name="Carapelli A."/>
            <person name="Frati F."/>
            <person name="Nardi F."/>
        </authorList>
    </citation>
    <scope>NUCLEOTIDE SEQUENCE [LARGE SCALE GENOMIC DNA]</scope>
    <source>
        <strain evidence="2">DMR45628</strain>
    </source>
</reference>
<feature type="signal peptide" evidence="1">
    <location>
        <begin position="1"/>
        <end position="24"/>
    </location>
</feature>
<gene>
    <name evidence="2" type="ORF">QE152_g22170</name>
</gene>
<keyword evidence="3" id="KW-1185">Reference proteome</keyword>
<dbReference type="EMBL" id="JASPKY010000211">
    <property type="protein sequence ID" value="KAK9720343.1"/>
    <property type="molecule type" value="Genomic_DNA"/>
</dbReference>
<proteinExistence type="predicted"/>
<dbReference type="Proteomes" id="UP001458880">
    <property type="component" value="Unassembled WGS sequence"/>
</dbReference>
<accession>A0AAW1KJQ7</accession>
<evidence type="ECO:0000256" key="1">
    <source>
        <dbReference type="SAM" id="SignalP"/>
    </source>
</evidence>
<comment type="caution">
    <text evidence="2">The sequence shown here is derived from an EMBL/GenBank/DDBJ whole genome shotgun (WGS) entry which is preliminary data.</text>
</comment>
<evidence type="ECO:0000313" key="2">
    <source>
        <dbReference type="EMBL" id="KAK9720343.1"/>
    </source>
</evidence>
<dbReference type="AlphaFoldDB" id="A0AAW1KJQ7"/>
<protein>
    <submittedName>
        <fullName evidence="2">Uncharacterized protein</fullName>
    </submittedName>
</protein>
<organism evidence="2 3">
    <name type="scientific">Popillia japonica</name>
    <name type="common">Japanese beetle</name>
    <dbReference type="NCBI Taxonomy" id="7064"/>
    <lineage>
        <taxon>Eukaryota</taxon>
        <taxon>Metazoa</taxon>
        <taxon>Ecdysozoa</taxon>
        <taxon>Arthropoda</taxon>
        <taxon>Hexapoda</taxon>
        <taxon>Insecta</taxon>
        <taxon>Pterygota</taxon>
        <taxon>Neoptera</taxon>
        <taxon>Endopterygota</taxon>
        <taxon>Coleoptera</taxon>
        <taxon>Polyphaga</taxon>
        <taxon>Scarabaeiformia</taxon>
        <taxon>Scarabaeidae</taxon>
        <taxon>Rutelinae</taxon>
        <taxon>Popillia</taxon>
    </lineage>
</organism>
<keyword evidence="1" id="KW-0732">Signal</keyword>
<name>A0AAW1KJQ7_POPJA</name>